<keyword evidence="3" id="KW-1185">Reference proteome</keyword>
<name>A0A3A6SUD0_9GAMM</name>
<feature type="chain" id="PRO_5017479948" description="WG repeat-containing protein" evidence="1">
    <location>
        <begin position="20"/>
        <end position="125"/>
    </location>
</feature>
<comment type="caution">
    <text evidence="2">The sequence shown here is derived from an EMBL/GenBank/DDBJ whole genome shotgun (WGS) entry which is preliminary data.</text>
</comment>
<dbReference type="EMBL" id="QYYH01000229">
    <property type="protein sequence ID" value="RJY02186.1"/>
    <property type="molecule type" value="Genomic_DNA"/>
</dbReference>
<dbReference type="RefSeq" id="WP_121855228.1">
    <property type="nucleotide sequence ID" value="NZ_CP037952.1"/>
</dbReference>
<protein>
    <recommendedName>
        <fullName evidence="4">WG repeat-containing protein</fullName>
    </recommendedName>
</protein>
<reference evidence="2 3" key="1">
    <citation type="submission" date="2018-09" db="EMBL/GenBank/DDBJ databases">
        <title>Phylogeny of the Shewanellaceae, and recommendation for two new genera, Pseudoshewanella and Parashewanella.</title>
        <authorList>
            <person name="Wang G."/>
        </authorList>
    </citation>
    <scope>NUCLEOTIDE SEQUENCE [LARGE SCALE GENOMIC DNA]</scope>
    <source>
        <strain evidence="2 3">KCTC 22492</strain>
    </source>
</reference>
<dbReference type="AlphaFoldDB" id="A0A3A6SUD0"/>
<accession>A0A3A6SUD0</accession>
<feature type="signal peptide" evidence="1">
    <location>
        <begin position="1"/>
        <end position="19"/>
    </location>
</feature>
<dbReference type="PROSITE" id="PS51257">
    <property type="entry name" value="PROKAR_LIPOPROTEIN"/>
    <property type="match status" value="1"/>
</dbReference>
<sequence>MRNVLFLLSILSISGCAVGHNDFVNYRDNDIGTVMIYKMPFKFKNSGELRRGDFAITGQGLTHIDKDTDGNLIYHFSDQEILPHFHKKEWIGKCLTYYVVNPTTFIIKSWGFDKGGNPLSCRTWS</sequence>
<gene>
    <name evidence="2" type="ORF">D5R81_19460</name>
</gene>
<evidence type="ECO:0000313" key="2">
    <source>
        <dbReference type="EMBL" id="RJY02186.1"/>
    </source>
</evidence>
<keyword evidence="1" id="KW-0732">Signal</keyword>
<dbReference type="Proteomes" id="UP000273022">
    <property type="component" value="Unassembled WGS sequence"/>
</dbReference>
<evidence type="ECO:0000313" key="3">
    <source>
        <dbReference type="Proteomes" id="UP000273022"/>
    </source>
</evidence>
<proteinExistence type="predicted"/>
<organism evidence="2 3">
    <name type="scientific">Parashewanella spongiae</name>
    <dbReference type="NCBI Taxonomy" id="342950"/>
    <lineage>
        <taxon>Bacteria</taxon>
        <taxon>Pseudomonadati</taxon>
        <taxon>Pseudomonadota</taxon>
        <taxon>Gammaproteobacteria</taxon>
        <taxon>Alteromonadales</taxon>
        <taxon>Shewanellaceae</taxon>
        <taxon>Parashewanella</taxon>
    </lineage>
</organism>
<evidence type="ECO:0000256" key="1">
    <source>
        <dbReference type="SAM" id="SignalP"/>
    </source>
</evidence>
<evidence type="ECO:0008006" key="4">
    <source>
        <dbReference type="Google" id="ProtNLM"/>
    </source>
</evidence>
<dbReference type="OrthoDB" id="6401178at2"/>